<evidence type="ECO:0000313" key="10">
    <source>
        <dbReference type="EMBL" id="TYK67182.1"/>
    </source>
</evidence>
<dbReference type="NCBIfam" id="NF001204">
    <property type="entry name" value="PRK00166.1"/>
    <property type="match status" value="1"/>
</dbReference>
<proteinExistence type="inferred from homology"/>
<accession>A0ABY3N1P9</accession>
<evidence type="ECO:0000256" key="2">
    <source>
        <dbReference type="ARBA" id="ARBA00005419"/>
    </source>
</evidence>
<dbReference type="SUPFAM" id="SSF56300">
    <property type="entry name" value="Metallo-dependent phosphatases"/>
    <property type="match status" value="1"/>
</dbReference>
<evidence type="ECO:0000256" key="1">
    <source>
        <dbReference type="ARBA" id="ARBA00003413"/>
    </source>
</evidence>
<dbReference type="Pfam" id="PF00149">
    <property type="entry name" value="Metallophos"/>
    <property type="match status" value="1"/>
</dbReference>
<keyword evidence="11" id="KW-1185">Reference proteome</keyword>
<dbReference type="GO" id="GO:0008803">
    <property type="term" value="F:bis(5'-nucleosyl)-tetraphosphatase (symmetrical) activity"/>
    <property type="evidence" value="ECO:0007669"/>
    <property type="project" value="UniProtKB-EC"/>
</dbReference>
<gene>
    <name evidence="10" type="ORF">CWS31_001205</name>
</gene>
<dbReference type="Proteomes" id="UP000815846">
    <property type="component" value="Unassembled WGS sequence"/>
</dbReference>
<comment type="function">
    <text evidence="1">Hydrolyzes diadenosine 5',5'''-P1,P4-tetraphosphate to yield ADP.</text>
</comment>
<evidence type="ECO:0000256" key="5">
    <source>
        <dbReference type="ARBA" id="ARBA00031248"/>
    </source>
</evidence>
<dbReference type="PIRSF" id="PIRSF000903">
    <property type="entry name" value="B5n-ttraPtase_sm"/>
    <property type="match status" value="1"/>
</dbReference>
<evidence type="ECO:0000256" key="3">
    <source>
        <dbReference type="ARBA" id="ARBA00012506"/>
    </source>
</evidence>
<comment type="caution">
    <text evidence="10">The sequence shown here is derived from an EMBL/GenBank/DDBJ whole genome shotgun (WGS) entry which is preliminary data.</text>
</comment>
<keyword evidence="4 10" id="KW-0378">Hydrolase</keyword>
<dbReference type="InterPro" id="IPR004617">
    <property type="entry name" value="ApaH"/>
</dbReference>
<evidence type="ECO:0000256" key="6">
    <source>
        <dbReference type="ARBA" id="ARBA00032248"/>
    </source>
</evidence>
<evidence type="ECO:0000256" key="8">
    <source>
        <dbReference type="ARBA" id="ARBA00049417"/>
    </source>
</evidence>
<evidence type="ECO:0000256" key="7">
    <source>
        <dbReference type="ARBA" id="ARBA00033210"/>
    </source>
</evidence>
<organism evidence="10 11">
    <name type="scientific">Colwellia echini</name>
    <dbReference type="NCBI Taxonomy" id="1982103"/>
    <lineage>
        <taxon>Bacteria</taxon>
        <taxon>Pseudomonadati</taxon>
        <taxon>Pseudomonadota</taxon>
        <taxon>Gammaproteobacteria</taxon>
        <taxon>Alteromonadales</taxon>
        <taxon>Colwelliaceae</taxon>
        <taxon>Colwellia</taxon>
    </lineage>
</organism>
<dbReference type="InterPro" id="IPR050126">
    <property type="entry name" value="Ap4A_hydrolase"/>
</dbReference>
<dbReference type="NCBIfam" id="TIGR00668">
    <property type="entry name" value="apaH"/>
    <property type="match status" value="1"/>
</dbReference>
<dbReference type="CDD" id="cd07422">
    <property type="entry name" value="MPP_ApaH"/>
    <property type="match status" value="1"/>
</dbReference>
<dbReference type="Gene3D" id="3.60.21.10">
    <property type="match status" value="1"/>
</dbReference>
<dbReference type="PANTHER" id="PTHR42850:SF11">
    <property type="entry name" value="BIS(5'-NUCLEOSYL)-TETRAPHOSPHATASE [SYMMETRICAL]"/>
    <property type="match status" value="1"/>
</dbReference>
<evidence type="ECO:0000256" key="4">
    <source>
        <dbReference type="ARBA" id="ARBA00022801"/>
    </source>
</evidence>
<dbReference type="InterPro" id="IPR029052">
    <property type="entry name" value="Metallo-depent_PP-like"/>
</dbReference>
<protein>
    <recommendedName>
        <fullName evidence="3">bis(5'-nucleosyl)-tetraphosphatase (symmetrical)</fullName>
        <ecNumber evidence="3">3.6.1.41</ecNumber>
    </recommendedName>
    <alternativeName>
        <fullName evidence="6">Ap4A hydrolase</fullName>
    </alternativeName>
    <alternativeName>
        <fullName evidence="5">Diadenosine 5',5'''-P1,P4-tetraphosphate pyrophosphohydrolase</fullName>
    </alternativeName>
    <alternativeName>
        <fullName evidence="7">Diadenosine tetraphosphatase</fullName>
    </alternativeName>
</protein>
<reference evidence="10 11" key="1">
    <citation type="submission" date="2019-08" db="EMBL/GenBank/DDBJ databases">
        <title>Microbe sample from Colwellia echini.</title>
        <authorList>
            <person name="Christiansen L."/>
            <person name="Pathiraja D."/>
            <person name="Schultz-Johansen M."/>
            <person name="Choi I.-G."/>
            <person name="Stougaard P."/>
        </authorList>
    </citation>
    <scope>NUCLEOTIDE SEQUENCE [LARGE SCALE GENOMIC DNA]</scope>
    <source>
        <strain evidence="10 11">A3</strain>
    </source>
</reference>
<comment type="catalytic activity">
    <reaction evidence="8">
        <text>P(1),P(4)-bis(5'-adenosyl) tetraphosphate + H2O = 2 ADP + 2 H(+)</text>
        <dbReference type="Rhea" id="RHEA:24252"/>
        <dbReference type="ChEBI" id="CHEBI:15377"/>
        <dbReference type="ChEBI" id="CHEBI:15378"/>
        <dbReference type="ChEBI" id="CHEBI:58141"/>
        <dbReference type="ChEBI" id="CHEBI:456216"/>
        <dbReference type="EC" id="3.6.1.41"/>
    </reaction>
</comment>
<sequence length="292" mass="32913">MAIYLVGDIQGCCKELTALLAQVKFSPEHDKLYLAGDLVARGPDSLDTLRLVKSLGKSAKVVLGNHDLHLLAVHAGIRKEKASDHLSKLLAAPDIDELMDWLASQPLLQKVAHSNLVADSKSKVKHAYISHAGISPQWDLLTAKKQAKFVHQRLASNERSYWLSVMYGDEANSWSEAKTDIEKFKFSINALTRMRYCFQDGSLEFTQNKAPDKNDNLNTLNQDSIENIVPWFELSETINQTPWVFGHWASLMGNASHPNIYPLDTGCVWGNHLTMLRWHDKKYFTQIAENKA</sequence>
<comment type="similarity">
    <text evidence="2">Belongs to the Ap4A hydrolase family.</text>
</comment>
<dbReference type="EMBL" id="PJAI02000001">
    <property type="protein sequence ID" value="TYK67182.1"/>
    <property type="molecule type" value="Genomic_DNA"/>
</dbReference>
<evidence type="ECO:0000313" key="11">
    <source>
        <dbReference type="Proteomes" id="UP000815846"/>
    </source>
</evidence>
<dbReference type="InterPro" id="IPR004843">
    <property type="entry name" value="Calcineurin-like_PHP"/>
</dbReference>
<dbReference type="PANTHER" id="PTHR42850">
    <property type="entry name" value="METALLOPHOSPHOESTERASE"/>
    <property type="match status" value="1"/>
</dbReference>
<dbReference type="RefSeq" id="WP_101343328.1">
    <property type="nucleotide sequence ID" value="NZ_PJAI02000001.1"/>
</dbReference>
<name>A0ABY3N1P9_9GAMM</name>
<feature type="domain" description="Calcineurin-like phosphoesterase" evidence="9">
    <location>
        <begin position="1"/>
        <end position="147"/>
    </location>
</feature>
<dbReference type="EC" id="3.6.1.41" evidence="3"/>
<evidence type="ECO:0000259" key="9">
    <source>
        <dbReference type="Pfam" id="PF00149"/>
    </source>
</evidence>